<feature type="compositionally biased region" description="Basic residues" evidence="1">
    <location>
        <begin position="1"/>
        <end position="10"/>
    </location>
</feature>
<feature type="domain" description="DUF7054" evidence="2">
    <location>
        <begin position="126"/>
        <end position="206"/>
    </location>
</feature>
<accession>R0GY56</accession>
<dbReference type="Proteomes" id="UP000029121">
    <property type="component" value="Unassembled WGS sequence"/>
</dbReference>
<reference evidence="4" key="1">
    <citation type="journal article" date="2013" name="Nat. Genet.">
        <title>The Capsella rubella genome and the genomic consequences of rapid mating system evolution.</title>
        <authorList>
            <person name="Slotte T."/>
            <person name="Hazzouri K.M."/>
            <person name="Agren J.A."/>
            <person name="Koenig D."/>
            <person name="Maumus F."/>
            <person name="Guo Y.L."/>
            <person name="Steige K."/>
            <person name="Platts A.E."/>
            <person name="Escobar J.S."/>
            <person name="Newman L.K."/>
            <person name="Wang W."/>
            <person name="Mandakova T."/>
            <person name="Vello E."/>
            <person name="Smith L.M."/>
            <person name="Henz S.R."/>
            <person name="Steffen J."/>
            <person name="Takuno S."/>
            <person name="Brandvain Y."/>
            <person name="Coop G."/>
            <person name="Andolfatto P."/>
            <person name="Hu T.T."/>
            <person name="Blanchette M."/>
            <person name="Clark R.M."/>
            <person name="Quesneville H."/>
            <person name="Nordborg M."/>
            <person name="Gaut B.S."/>
            <person name="Lysak M.A."/>
            <person name="Jenkins J."/>
            <person name="Grimwood J."/>
            <person name="Chapman J."/>
            <person name="Prochnik S."/>
            <person name="Shu S."/>
            <person name="Rokhsar D."/>
            <person name="Schmutz J."/>
            <person name="Weigel D."/>
            <person name="Wright S.I."/>
        </authorList>
    </citation>
    <scope>NUCLEOTIDE SEQUENCE [LARGE SCALE GENOMIC DNA]</scope>
    <source>
        <strain evidence="4">cv. Monte Gargano</strain>
    </source>
</reference>
<feature type="compositionally biased region" description="Basic and acidic residues" evidence="1">
    <location>
        <begin position="58"/>
        <end position="69"/>
    </location>
</feature>
<dbReference type="KEGG" id="crb:17880755"/>
<dbReference type="Pfam" id="PF23156">
    <property type="entry name" value="DUF7054"/>
    <property type="match status" value="1"/>
</dbReference>
<dbReference type="InterPro" id="IPR040358">
    <property type="entry name" value="At4g22758-like"/>
</dbReference>
<feature type="region of interest" description="Disordered" evidence="1">
    <location>
        <begin position="1"/>
        <end position="87"/>
    </location>
</feature>
<organism evidence="3 4">
    <name type="scientific">Capsella rubella</name>
    <dbReference type="NCBI Taxonomy" id="81985"/>
    <lineage>
        <taxon>Eukaryota</taxon>
        <taxon>Viridiplantae</taxon>
        <taxon>Streptophyta</taxon>
        <taxon>Embryophyta</taxon>
        <taxon>Tracheophyta</taxon>
        <taxon>Spermatophyta</taxon>
        <taxon>Magnoliopsida</taxon>
        <taxon>eudicotyledons</taxon>
        <taxon>Gunneridae</taxon>
        <taxon>Pentapetalae</taxon>
        <taxon>rosids</taxon>
        <taxon>malvids</taxon>
        <taxon>Brassicales</taxon>
        <taxon>Brassicaceae</taxon>
        <taxon>Camelineae</taxon>
        <taxon>Capsella</taxon>
    </lineage>
</organism>
<dbReference type="EMBL" id="KB870811">
    <property type="protein sequence ID" value="EOA17255.1"/>
    <property type="molecule type" value="Genomic_DNA"/>
</dbReference>
<feature type="compositionally biased region" description="Low complexity" evidence="1">
    <location>
        <begin position="100"/>
        <end position="115"/>
    </location>
</feature>
<evidence type="ECO:0000256" key="1">
    <source>
        <dbReference type="SAM" id="MobiDB-lite"/>
    </source>
</evidence>
<keyword evidence="4" id="KW-1185">Reference proteome</keyword>
<dbReference type="AlphaFoldDB" id="R0GY56"/>
<protein>
    <recommendedName>
        <fullName evidence="2">DUF7054 domain-containing protein</fullName>
    </recommendedName>
</protein>
<dbReference type="STRING" id="81985.R0GY56"/>
<dbReference type="eggNOG" id="KOG4197">
    <property type="taxonomic scope" value="Eukaryota"/>
</dbReference>
<proteinExistence type="predicted"/>
<dbReference type="InterPro" id="IPR055482">
    <property type="entry name" value="DUF7054"/>
</dbReference>
<evidence type="ECO:0000313" key="3">
    <source>
        <dbReference type="EMBL" id="EOA17255.1"/>
    </source>
</evidence>
<sequence length="260" mass="29018">MSDSIHRRKAPTPVGNGGRSSRTSRRTSSRCVSDKNNRSKSTKHVFERSFSEPSLINRRREGDSSDLRRPSPMRGLQTEESQSEPIVYLPRIRSEVFASSPTLTSLSSPPSSSSPINQEGNKREAPKVVINVAVEGSPGPVRAMVKLSSNVEETIKIVVDKYCEEGRTPKLHRDSAFELHQSHFSIQCLEKREIIGELGSRSFYMRKKAHDQTGGSFTKIAPVRTSLIPSSNLIGSCIAQFIGKIIRRTRKIWNILVCVQ</sequence>
<dbReference type="OrthoDB" id="1885101at2759"/>
<gene>
    <name evidence="3" type="ORF">CARUB_v10005530mg</name>
</gene>
<name>R0GY56_9BRAS</name>
<dbReference type="PANTHER" id="PTHR33270:SF6">
    <property type="entry name" value="OS02G0448600 PROTEIN"/>
    <property type="match status" value="1"/>
</dbReference>
<evidence type="ECO:0000259" key="2">
    <source>
        <dbReference type="Pfam" id="PF23156"/>
    </source>
</evidence>
<dbReference type="PANTHER" id="PTHR33270">
    <property type="entry name" value="BNAC05G50380D PROTEIN"/>
    <property type="match status" value="1"/>
</dbReference>
<feature type="region of interest" description="Disordered" evidence="1">
    <location>
        <begin position="100"/>
        <end position="123"/>
    </location>
</feature>
<evidence type="ECO:0000313" key="4">
    <source>
        <dbReference type="Proteomes" id="UP000029121"/>
    </source>
</evidence>